<reference evidence="1" key="1">
    <citation type="journal article" date="2014" name="Front. Microbiol.">
        <title>High frequency of phylogenetically diverse reductive dehalogenase-homologous genes in deep subseafloor sedimentary metagenomes.</title>
        <authorList>
            <person name="Kawai M."/>
            <person name="Futagami T."/>
            <person name="Toyoda A."/>
            <person name="Takaki Y."/>
            <person name="Nishi S."/>
            <person name="Hori S."/>
            <person name="Arai W."/>
            <person name="Tsubouchi T."/>
            <person name="Morono Y."/>
            <person name="Uchiyama I."/>
            <person name="Ito T."/>
            <person name="Fujiyama A."/>
            <person name="Inagaki F."/>
            <person name="Takami H."/>
        </authorList>
    </citation>
    <scope>NUCLEOTIDE SEQUENCE</scope>
    <source>
        <strain evidence="1">Expedition CK06-06</strain>
    </source>
</reference>
<evidence type="ECO:0000313" key="1">
    <source>
        <dbReference type="EMBL" id="GAG39118.1"/>
    </source>
</evidence>
<dbReference type="EMBL" id="BARS01042070">
    <property type="protein sequence ID" value="GAG39118.1"/>
    <property type="molecule type" value="Genomic_DNA"/>
</dbReference>
<protein>
    <submittedName>
        <fullName evidence="1">Uncharacterized protein</fullName>
    </submittedName>
</protein>
<accession>X0XR44</accession>
<gene>
    <name evidence="1" type="ORF">S01H1_63882</name>
</gene>
<comment type="caution">
    <text evidence="1">The sequence shown here is derived from an EMBL/GenBank/DDBJ whole genome shotgun (WGS) entry which is preliminary data.</text>
</comment>
<dbReference type="AlphaFoldDB" id="X0XR44"/>
<sequence length="79" mass="9235">MTLEKGIEKLINCGDNHCEFIAEHAQAIAKSLEIDEDKIIEAYLEIEDLKQKDLSDDQIEWIQDFANTIYKKKPITIRR</sequence>
<organism evidence="1">
    <name type="scientific">marine sediment metagenome</name>
    <dbReference type="NCBI Taxonomy" id="412755"/>
    <lineage>
        <taxon>unclassified sequences</taxon>
        <taxon>metagenomes</taxon>
        <taxon>ecological metagenomes</taxon>
    </lineage>
</organism>
<name>X0XR44_9ZZZZ</name>
<proteinExistence type="predicted"/>